<dbReference type="EMBL" id="JACTNZ010000013">
    <property type="protein sequence ID" value="KAG5514762.1"/>
    <property type="molecule type" value="Genomic_DNA"/>
</dbReference>
<gene>
    <name evidence="2" type="ORF">RHGRI_035975</name>
</gene>
<reference evidence="2 3" key="1">
    <citation type="submission" date="2020-08" db="EMBL/GenBank/DDBJ databases">
        <title>Plant Genome Project.</title>
        <authorList>
            <person name="Zhang R.-G."/>
        </authorList>
    </citation>
    <scope>NUCLEOTIDE SEQUENCE [LARGE SCALE GENOMIC DNA]</scope>
    <source>
        <strain evidence="2">WSP0</strain>
        <tissue evidence="2">Leaf</tissue>
    </source>
</reference>
<dbReference type="Proteomes" id="UP000823749">
    <property type="component" value="Chromosome 13"/>
</dbReference>
<protein>
    <recommendedName>
        <fullName evidence="4">Chlororespiratory reduction 42</fullName>
    </recommendedName>
</protein>
<feature type="compositionally biased region" description="Polar residues" evidence="1">
    <location>
        <begin position="26"/>
        <end position="37"/>
    </location>
</feature>
<evidence type="ECO:0000313" key="3">
    <source>
        <dbReference type="Proteomes" id="UP000823749"/>
    </source>
</evidence>
<accession>A0AAV6HRX9</accession>
<organism evidence="2 3">
    <name type="scientific">Rhododendron griersonianum</name>
    <dbReference type="NCBI Taxonomy" id="479676"/>
    <lineage>
        <taxon>Eukaryota</taxon>
        <taxon>Viridiplantae</taxon>
        <taxon>Streptophyta</taxon>
        <taxon>Embryophyta</taxon>
        <taxon>Tracheophyta</taxon>
        <taxon>Spermatophyta</taxon>
        <taxon>Magnoliopsida</taxon>
        <taxon>eudicotyledons</taxon>
        <taxon>Gunneridae</taxon>
        <taxon>Pentapetalae</taxon>
        <taxon>asterids</taxon>
        <taxon>Ericales</taxon>
        <taxon>Ericaceae</taxon>
        <taxon>Ericoideae</taxon>
        <taxon>Rhodoreae</taxon>
        <taxon>Rhododendron</taxon>
    </lineage>
</organism>
<name>A0AAV6HRX9_9ERIC</name>
<comment type="caution">
    <text evidence="2">The sequence shown here is derived from an EMBL/GenBank/DDBJ whole genome shotgun (WGS) entry which is preliminary data.</text>
</comment>
<evidence type="ECO:0008006" key="4">
    <source>
        <dbReference type="Google" id="ProtNLM"/>
    </source>
</evidence>
<proteinExistence type="predicted"/>
<dbReference type="AlphaFoldDB" id="A0AAV6HRX9"/>
<keyword evidence="3" id="KW-1185">Reference proteome</keyword>
<sequence length="112" mass="12671">MGLSGLLILPQPKSKPEREPRKLRQNGVSTSNPSTPSLRCRTMITEAVLKSSGSYDLDSPKLECKTNTPKSAKSAAKSPKPLLVVTIGDRVWEGDLVVVIGVWRWWRQWWRW</sequence>
<evidence type="ECO:0000313" key="2">
    <source>
        <dbReference type="EMBL" id="KAG5514762.1"/>
    </source>
</evidence>
<evidence type="ECO:0000256" key="1">
    <source>
        <dbReference type="SAM" id="MobiDB-lite"/>
    </source>
</evidence>
<feature type="region of interest" description="Disordered" evidence="1">
    <location>
        <begin position="1"/>
        <end position="37"/>
    </location>
</feature>